<protein>
    <submittedName>
        <fullName evidence="2">Uncharacterized protein</fullName>
    </submittedName>
</protein>
<feature type="compositionally biased region" description="Basic residues" evidence="1">
    <location>
        <begin position="157"/>
        <end position="166"/>
    </location>
</feature>
<feature type="region of interest" description="Disordered" evidence="1">
    <location>
        <begin position="99"/>
        <end position="166"/>
    </location>
</feature>
<keyword evidence="3" id="KW-1185">Reference proteome</keyword>
<evidence type="ECO:0000313" key="2">
    <source>
        <dbReference type="EMBL" id="MED6110716.1"/>
    </source>
</evidence>
<evidence type="ECO:0000256" key="1">
    <source>
        <dbReference type="SAM" id="MobiDB-lite"/>
    </source>
</evidence>
<reference evidence="2 3" key="1">
    <citation type="journal article" date="2023" name="Plants (Basel)">
        <title>Bridging the Gap: Combining Genomics and Transcriptomics Approaches to Understand Stylosanthes scabra, an Orphan Legume from the Brazilian Caatinga.</title>
        <authorList>
            <person name="Ferreira-Neto J.R.C."/>
            <person name="da Silva M.D."/>
            <person name="Binneck E."/>
            <person name="de Melo N.F."/>
            <person name="da Silva R.H."/>
            <person name="de Melo A.L.T.M."/>
            <person name="Pandolfi V."/>
            <person name="Bustamante F.O."/>
            <person name="Brasileiro-Vidal A.C."/>
            <person name="Benko-Iseppon A.M."/>
        </authorList>
    </citation>
    <scope>NUCLEOTIDE SEQUENCE [LARGE SCALE GENOMIC DNA]</scope>
    <source>
        <tissue evidence="2">Leaves</tissue>
    </source>
</reference>
<sequence length="244" mass="27088">MEAKKNKESKENGQKGNKPKPALTSRPHPLDGAPAPPFLNGEVFRWWCTRATLFLNAHDKDMARPRDGGGAPPRQRIRRKQGKTKRVVLLSDGQICVGRIPRKIQRKPSNISSTTQPPSHSQTRLSLSSNLPQNPSRPHHCRRPIKEPTIAGSLTPPRRRRPLRTARRVHVLPVEEEREGAIPPCLAAAAAPCHRRSSSGSQFRAPPPLSPDPRRRSPPPSLALSAPPYHRCSPPVLAQQQEVK</sequence>
<gene>
    <name evidence="2" type="ORF">PIB30_045425</name>
</gene>
<feature type="region of interest" description="Disordered" evidence="1">
    <location>
        <begin position="61"/>
        <end position="86"/>
    </location>
</feature>
<name>A0ABU6QFK8_9FABA</name>
<feature type="region of interest" description="Disordered" evidence="1">
    <location>
        <begin position="193"/>
        <end position="244"/>
    </location>
</feature>
<accession>A0ABU6QFK8</accession>
<dbReference type="Proteomes" id="UP001341840">
    <property type="component" value="Unassembled WGS sequence"/>
</dbReference>
<dbReference type="EMBL" id="JASCZI010000277">
    <property type="protein sequence ID" value="MED6110716.1"/>
    <property type="molecule type" value="Genomic_DNA"/>
</dbReference>
<feature type="compositionally biased region" description="Basic and acidic residues" evidence="1">
    <location>
        <begin position="1"/>
        <end position="13"/>
    </location>
</feature>
<evidence type="ECO:0000313" key="3">
    <source>
        <dbReference type="Proteomes" id="UP001341840"/>
    </source>
</evidence>
<proteinExistence type="predicted"/>
<organism evidence="2 3">
    <name type="scientific">Stylosanthes scabra</name>
    <dbReference type="NCBI Taxonomy" id="79078"/>
    <lineage>
        <taxon>Eukaryota</taxon>
        <taxon>Viridiplantae</taxon>
        <taxon>Streptophyta</taxon>
        <taxon>Embryophyta</taxon>
        <taxon>Tracheophyta</taxon>
        <taxon>Spermatophyta</taxon>
        <taxon>Magnoliopsida</taxon>
        <taxon>eudicotyledons</taxon>
        <taxon>Gunneridae</taxon>
        <taxon>Pentapetalae</taxon>
        <taxon>rosids</taxon>
        <taxon>fabids</taxon>
        <taxon>Fabales</taxon>
        <taxon>Fabaceae</taxon>
        <taxon>Papilionoideae</taxon>
        <taxon>50 kb inversion clade</taxon>
        <taxon>dalbergioids sensu lato</taxon>
        <taxon>Dalbergieae</taxon>
        <taxon>Pterocarpus clade</taxon>
        <taxon>Stylosanthes</taxon>
    </lineage>
</organism>
<feature type="compositionally biased region" description="Basic residues" evidence="1">
    <location>
        <begin position="75"/>
        <end position="86"/>
    </location>
</feature>
<feature type="region of interest" description="Disordered" evidence="1">
    <location>
        <begin position="1"/>
        <end position="36"/>
    </location>
</feature>
<comment type="caution">
    <text evidence="2">The sequence shown here is derived from an EMBL/GenBank/DDBJ whole genome shotgun (WGS) entry which is preliminary data.</text>
</comment>
<feature type="compositionally biased region" description="Low complexity" evidence="1">
    <location>
        <begin position="112"/>
        <end position="136"/>
    </location>
</feature>